<dbReference type="InterPro" id="IPR010985">
    <property type="entry name" value="Ribbon_hlx_hlx"/>
</dbReference>
<accession>L0JJS4</accession>
<dbReference type="SUPFAM" id="SSF47598">
    <property type="entry name" value="Ribbon-helix-helix"/>
    <property type="match status" value="1"/>
</dbReference>
<sequence>MSVEMTESENGDNTTRTTIKIDDEIWRRVRSQAIREDRRVSEELEQILREYFDEEEP</sequence>
<dbReference type="STRING" id="797303.Natpe_1186"/>
<dbReference type="InterPro" id="IPR013321">
    <property type="entry name" value="Arc_rbn_hlx_hlx"/>
</dbReference>
<name>L0JJS4_NATP1</name>
<reference evidence="3" key="1">
    <citation type="submission" date="2012-02" db="EMBL/GenBank/DDBJ databases">
        <title>Complete sequence of chromosome of Natrinema pellirubrum DSM 15624.</title>
        <authorList>
            <person name="Lucas S."/>
            <person name="Han J."/>
            <person name="Lapidus A."/>
            <person name="Cheng J.-F."/>
            <person name="Goodwin L."/>
            <person name="Pitluck S."/>
            <person name="Peters L."/>
            <person name="Teshima H."/>
            <person name="Detter J.C."/>
            <person name="Han C."/>
            <person name="Tapia R."/>
            <person name="Land M."/>
            <person name="Hauser L."/>
            <person name="Kyrpides N."/>
            <person name="Ivanova N."/>
            <person name="Pagani I."/>
            <person name="Sproer C."/>
            <person name="Anderson I."/>
            <person name="Woyke T."/>
        </authorList>
    </citation>
    <scope>NUCLEOTIDE SEQUENCE [LARGE SCALE GENOMIC DNA]</scope>
    <source>
        <strain evidence="3">DSM 15624 / JCM 10476 / NCIMB 786</strain>
    </source>
</reference>
<protein>
    <recommendedName>
        <fullName evidence="5">Ribbon-helix-helix protein CopG domain-containing protein</fullName>
    </recommendedName>
</protein>
<gene>
    <name evidence="1" type="ordered locus">Natpe_1186</name>
    <name evidence="2" type="ORF">C488_02006</name>
</gene>
<dbReference type="HOGENOM" id="CLU_2985776_0_0_2"/>
<evidence type="ECO:0000313" key="4">
    <source>
        <dbReference type="Proteomes" id="UP000011593"/>
    </source>
</evidence>
<dbReference type="KEGG" id="npe:Natpe_1186"/>
<reference evidence="2 4" key="3">
    <citation type="journal article" date="2014" name="PLoS Genet.">
        <title>Phylogenetically driven sequencing of extremely halophilic archaea reveals strategies for static and dynamic osmo-response.</title>
        <authorList>
            <person name="Becker E.A."/>
            <person name="Seitzer P.M."/>
            <person name="Tritt A."/>
            <person name="Larsen D."/>
            <person name="Krusor M."/>
            <person name="Yao A.I."/>
            <person name="Wu D."/>
            <person name="Madern D."/>
            <person name="Eisen J.A."/>
            <person name="Darling A.E."/>
            <person name="Facciotti M.T."/>
        </authorList>
    </citation>
    <scope>NUCLEOTIDE SEQUENCE [LARGE SCALE GENOMIC DNA]</scope>
    <source>
        <strain evidence="2 4">DSM 15624</strain>
    </source>
</reference>
<dbReference type="EMBL" id="AOIE01000008">
    <property type="protein sequence ID" value="ELY81065.1"/>
    <property type="molecule type" value="Genomic_DNA"/>
</dbReference>
<evidence type="ECO:0008006" key="5">
    <source>
        <dbReference type="Google" id="ProtNLM"/>
    </source>
</evidence>
<dbReference type="EMBL" id="CP003372">
    <property type="protein sequence ID" value="AGB31093.1"/>
    <property type="molecule type" value="Genomic_DNA"/>
</dbReference>
<evidence type="ECO:0000313" key="2">
    <source>
        <dbReference type="EMBL" id="ELY81065.1"/>
    </source>
</evidence>
<evidence type="ECO:0000313" key="3">
    <source>
        <dbReference type="Proteomes" id="UP000010843"/>
    </source>
</evidence>
<organism evidence="1 3">
    <name type="scientific">Natrinema pellirubrum (strain DSM 15624 / CIP 106293 / JCM 10476 / NCIMB 786 / 157)</name>
    <dbReference type="NCBI Taxonomy" id="797303"/>
    <lineage>
        <taxon>Archaea</taxon>
        <taxon>Methanobacteriati</taxon>
        <taxon>Methanobacteriota</taxon>
        <taxon>Stenosarchaea group</taxon>
        <taxon>Halobacteria</taxon>
        <taxon>Halobacteriales</taxon>
        <taxon>Natrialbaceae</taxon>
        <taxon>Natrinema</taxon>
    </lineage>
</organism>
<dbReference type="PATRIC" id="fig|797303.5.peg.417"/>
<proteinExistence type="predicted"/>
<dbReference type="AlphaFoldDB" id="L0JJS4"/>
<dbReference type="Proteomes" id="UP000011593">
    <property type="component" value="Unassembled WGS sequence"/>
</dbReference>
<evidence type="ECO:0000313" key="1">
    <source>
        <dbReference type="EMBL" id="AGB31093.1"/>
    </source>
</evidence>
<dbReference type="GO" id="GO:0006355">
    <property type="term" value="P:regulation of DNA-templated transcription"/>
    <property type="evidence" value="ECO:0007669"/>
    <property type="project" value="InterPro"/>
</dbReference>
<dbReference type="Proteomes" id="UP000010843">
    <property type="component" value="Chromosome"/>
</dbReference>
<keyword evidence="4" id="KW-1185">Reference proteome</keyword>
<dbReference type="Gene3D" id="1.10.1220.10">
    <property type="entry name" value="Met repressor-like"/>
    <property type="match status" value="1"/>
</dbReference>
<reference evidence="1" key="2">
    <citation type="submission" date="2012-02" db="EMBL/GenBank/DDBJ databases">
        <title>Complete sequence of chromosome of Natrinema pellirubrum DSM 15624.</title>
        <authorList>
            <consortium name="US DOE Joint Genome Institute"/>
            <person name="Lucas S."/>
            <person name="Han J."/>
            <person name="Lapidus A."/>
            <person name="Cheng J.-F."/>
            <person name="Goodwin L."/>
            <person name="Pitluck S."/>
            <person name="Peters L."/>
            <person name="Teshima H."/>
            <person name="Detter J.C."/>
            <person name="Han C."/>
            <person name="Tapia R."/>
            <person name="Land M."/>
            <person name="Hauser L."/>
            <person name="Kyrpides N."/>
            <person name="Ivanova N."/>
            <person name="Pagani I."/>
            <person name="Sproer C."/>
            <person name="Anderson I."/>
            <person name="Woyke T."/>
        </authorList>
    </citation>
    <scope>NUCLEOTIDE SEQUENCE</scope>
    <source>
        <strain evidence="1">DSM 15624</strain>
    </source>
</reference>
<dbReference type="RefSeq" id="WP_006179712.1">
    <property type="nucleotide sequence ID" value="NZ_AOIE01000008.1"/>
</dbReference>